<dbReference type="InterPro" id="IPR037069">
    <property type="entry name" value="AcylCoA_DH/ox_N_sf"/>
</dbReference>
<dbReference type="Gene3D" id="1.20.140.10">
    <property type="entry name" value="Butyryl-CoA Dehydrogenase, subunit A, domain 3"/>
    <property type="match status" value="1"/>
</dbReference>
<dbReference type="Pfam" id="PF02770">
    <property type="entry name" value="Acyl-CoA_dh_M"/>
    <property type="match status" value="1"/>
</dbReference>
<evidence type="ECO:0000256" key="13">
    <source>
        <dbReference type="ARBA" id="ARBA00049456"/>
    </source>
</evidence>
<dbReference type="GO" id="GO:0008470">
    <property type="term" value="F:3-methylbutanoyl-CoA dehydrogenase activity"/>
    <property type="evidence" value="ECO:0007669"/>
    <property type="project" value="TreeGrafter"/>
</dbReference>
<evidence type="ECO:0000256" key="2">
    <source>
        <dbReference type="ARBA" id="ARBA00022630"/>
    </source>
</evidence>
<dbReference type="GO" id="GO:0050660">
    <property type="term" value="F:flavin adenine dinucleotide binding"/>
    <property type="evidence" value="ECO:0007669"/>
    <property type="project" value="InterPro"/>
</dbReference>
<accession>A0A1A2E1D1</accession>
<dbReference type="GO" id="GO:0005737">
    <property type="term" value="C:cytoplasm"/>
    <property type="evidence" value="ECO:0007669"/>
    <property type="project" value="UniProtKB-SubCell"/>
</dbReference>
<evidence type="ECO:0000256" key="12">
    <source>
        <dbReference type="ARBA" id="ARBA00048445"/>
    </source>
</evidence>
<reference evidence="18" key="1">
    <citation type="submission" date="2016-06" db="EMBL/GenBank/DDBJ databases">
        <authorList>
            <person name="Sutton G."/>
            <person name="Brinkac L."/>
            <person name="Sanka R."/>
            <person name="Adams M."/>
            <person name="Lau E."/>
            <person name="Mehaffy C."/>
            <person name="Tameris M."/>
            <person name="Hatherill M."/>
            <person name="Hanekom W."/>
            <person name="Mahomed H."/>
            <person name="Mcshane H."/>
        </authorList>
    </citation>
    <scope>NUCLEOTIDE SEQUENCE [LARGE SCALE GENOMIC DNA]</scope>
    <source>
        <strain evidence="18">852014-51077_SCH5608930-a</strain>
    </source>
</reference>
<comment type="pathway">
    <text evidence="7">Sulfur metabolism; dibenzothiophene degradation.</text>
</comment>
<evidence type="ECO:0000256" key="8">
    <source>
        <dbReference type="ARBA" id="ARBA00034317"/>
    </source>
</evidence>
<dbReference type="Pfam" id="PF08028">
    <property type="entry name" value="Acyl-CoA_dh_2"/>
    <property type="match status" value="1"/>
</dbReference>
<keyword evidence="3" id="KW-0288">FMN</keyword>
<comment type="catalytic activity">
    <reaction evidence="11">
        <text>dibenzothiophene + FMNH2 + O2 = dibenzothiophene 5-oxide + FMN + H2O + H(+)</text>
        <dbReference type="Rhea" id="RHEA:49076"/>
        <dbReference type="ChEBI" id="CHEBI:15377"/>
        <dbReference type="ChEBI" id="CHEBI:15378"/>
        <dbReference type="ChEBI" id="CHEBI:15379"/>
        <dbReference type="ChEBI" id="CHEBI:23681"/>
        <dbReference type="ChEBI" id="CHEBI:23683"/>
        <dbReference type="ChEBI" id="CHEBI:57618"/>
        <dbReference type="ChEBI" id="CHEBI:58210"/>
    </reaction>
</comment>
<dbReference type="Gene3D" id="2.40.110.10">
    <property type="entry name" value="Butyryl-CoA Dehydrogenase, subunit A, domain 2"/>
    <property type="match status" value="1"/>
</dbReference>
<dbReference type="SUPFAM" id="SSF56645">
    <property type="entry name" value="Acyl-CoA dehydrogenase NM domain-like"/>
    <property type="match status" value="1"/>
</dbReference>
<feature type="domain" description="Acyl-CoA oxidase/dehydrogenase middle" evidence="14">
    <location>
        <begin position="128"/>
        <end position="212"/>
    </location>
</feature>
<dbReference type="InterPro" id="IPR006091">
    <property type="entry name" value="Acyl-CoA_Oxase/DH_mid-dom"/>
</dbReference>
<evidence type="ECO:0000313" key="17">
    <source>
        <dbReference type="EMBL" id="OBG02517.1"/>
    </source>
</evidence>
<dbReference type="Gene3D" id="1.10.540.10">
    <property type="entry name" value="Acyl-CoA dehydrogenase/oxidase, N-terminal domain"/>
    <property type="match status" value="1"/>
</dbReference>
<evidence type="ECO:0000256" key="6">
    <source>
        <dbReference type="ARBA" id="ARBA00023033"/>
    </source>
</evidence>
<evidence type="ECO:0000256" key="5">
    <source>
        <dbReference type="ARBA" id="ARBA00023002"/>
    </source>
</evidence>
<dbReference type="AlphaFoldDB" id="A0A1A2E1D1"/>
<comment type="similarity">
    <text evidence="8">Belongs to the DszC flavin monooxygenase family.</text>
</comment>
<dbReference type="InterPro" id="IPR009100">
    <property type="entry name" value="AcylCoA_DH/oxidase_NM_dom_sf"/>
</dbReference>
<protein>
    <recommendedName>
        <fullName evidence="10">Dibenzothiophene monooxygenase</fullName>
        <ecNumber evidence="9">1.14.14.21</ecNumber>
    </recommendedName>
</protein>
<evidence type="ECO:0000256" key="1">
    <source>
        <dbReference type="ARBA" id="ARBA00004496"/>
    </source>
</evidence>
<evidence type="ECO:0000259" key="15">
    <source>
        <dbReference type="Pfam" id="PF02771"/>
    </source>
</evidence>
<sequence>MTAGTAVRLDSHAEAVAAAKTFADAVRPGAADRDRAGRVPHTELADFDRSGLPAITIPAADGGSGLGPVTLAEVIATIAVADPALAQIPQGHFLAIDILRLLGTADQRSTLLGAVTEGGRIAPVLAERGGTHALDLKTRLVADGPGWRLEGTKYYSTGAITARWLAASALDPDERLVLALVERDRAGVAIGEDWSAMGQRATVSGTTNFDGVRVDDGFVVPYWTAFTEPQLLGARTQLVHAAIEAGIAQGALADAAEFIRTRSRPFAEAYRADHAPTAAEDPTIRLRFGQLATRTRAAVQLLRWAADVLEELGLIPAGPDTAAHGSIAVAQAKAFASEVAVEVASELFALTGASGTDLKHGLDRHWRNARTHSVHDPVDWKYHHIGAWELTAVRPPNHGQI</sequence>
<dbReference type="EMBL" id="LZIN01000079">
    <property type="protein sequence ID" value="OBG02517.1"/>
    <property type="molecule type" value="Genomic_DNA"/>
</dbReference>
<dbReference type="RefSeq" id="WP_064856313.1">
    <property type="nucleotide sequence ID" value="NZ_LZIM01000085.1"/>
</dbReference>
<organism evidence="17 18">
    <name type="scientific">Mycolicibacter sinensis (strain JDM601)</name>
    <name type="common">Mycobacterium sinense</name>
    <dbReference type="NCBI Taxonomy" id="875328"/>
    <lineage>
        <taxon>Bacteria</taxon>
        <taxon>Bacillati</taxon>
        <taxon>Actinomycetota</taxon>
        <taxon>Actinomycetes</taxon>
        <taxon>Mycobacteriales</taxon>
        <taxon>Mycobacteriaceae</taxon>
        <taxon>Mycolicibacter</taxon>
    </lineage>
</organism>
<dbReference type="InterPro" id="IPR013786">
    <property type="entry name" value="AcylCoA_DH/ox_N"/>
</dbReference>
<evidence type="ECO:0000313" key="18">
    <source>
        <dbReference type="Proteomes" id="UP000093985"/>
    </source>
</evidence>
<evidence type="ECO:0000259" key="14">
    <source>
        <dbReference type="Pfam" id="PF02770"/>
    </source>
</evidence>
<dbReference type="PANTHER" id="PTHR43884:SF12">
    <property type="entry name" value="ISOVALERYL-COA DEHYDROGENASE, MITOCHONDRIAL-RELATED"/>
    <property type="match status" value="1"/>
</dbReference>
<dbReference type="Pfam" id="PF02771">
    <property type="entry name" value="Acyl-CoA_dh_N"/>
    <property type="match status" value="1"/>
</dbReference>
<keyword evidence="4" id="KW-0547">Nucleotide-binding</keyword>
<feature type="domain" description="Acyl-CoA dehydrogenase/oxidase N-terminal" evidence="15">
    <location>
        <begin position="14"/>
        <end position="118"/>
    </location>
</feature>
<comment type="subcellular location">
    <subcellularLocation>
        <location evidence="1">Cytoplasm</location>
    </subcellularLocation>
</comment>
<comment type="caution">
    <text evidence="17">The sequence shown here is derived from an EMBL/GenBank/DDBJ whole genome shotgun (WGS) entry which is preliminary data.</text>
</comment>
<evidence type="ECO:0000256" key="3">
    <source>
        <dbReference type="ARBA" id="ARBA00022643"/>
    </source>
</evidence>
<name>A0A1A2E1D1_MYCSD</name>
<dbReference type="GO" id="GO:0006552">
    <property type="term" value="P:L-leucine catabolic process"/>
    <property type="evidence" value="ECO:0007669"/>
    <property type="project" value="TreeGrafter"/>
</dbReference>
<dbReference type="PIRSF" id="PIRSF016578">
    <property type="entry name" value="HsaA"/>
    <property type="match status" value="1"/>
</dbReference>
<proteinExistence type="inferred from homology"/>
<dbReference type="EC" id="1.14.14.21" evidence="9"/>
<comment type="catalytic activity">
    <reaction evidence="13">
        <text>dibenzothiophene + 2 FMNH2 + 2 O2 = dibenzothiophene 5,5-dioxide + 2 FMN + 2 H2O + 2 H(+)</text>
        <dbReference type="Rhea" id="RHEA:49072"/>
        <dbReference type="ChEBI" id="CHEBI:15377"/>
        <dbReference type="ChEBI" id="CHEBI:15378"/>
        <dbReference type="ChEBI" id="CHEBI:15379"/>
        <dbReference type="ChEBI" id="CHEBI:23681"/>
        <dbReference type="ChEBI" id="CHEBI:57618"/>
        <dbReference type="ChEBI" id="CHEBI:58210"/>
        <dbReference type="ChEBI" id="CHEBI:90356"/>
        <dbReference type="EC" id="1.14.14.21"/>
    </reaction>
</comment>
<evidence type="ECO:0000256" key="7">
    <source>
        <dbReference type="ARBA" id="ARBA00034307"/>
    </source>
</evidence>
<dbReference type="InterPro" id="IPR013107">
    <property type="entry name" value="Acyl-CoA_DH_C"/>
</dbReference>
<keyword evidence="5" id="KW-0560">Oxidoreductase</keyword>
<dbReference type="PANTHER" id="PTHR43884">
    <property type="entry name" value="ACYL-COA DEHYDROGENASE"/>
    <property type="match status" value="1"/>
</dbReference>
<comment type="catalytic activity">
    <reaction evidence="12">
        <text>dibenzothiophene 5-oxide + FMNH2 + O2 = dibenzothiophene 5,5-dioxide + FMN + H2O + H(+)</text>
        <dbReference type="Rhea" id="RHEA:49080"/>
        <dbReference type="ChEBI" id="CHEBI:15377"/>
        <dbReference type="ChEBI" id="CHEBI:15378"/>
        <dbReference type="ChEBI" id="CHEBI:15379"/>
        <dbReference type="ChEBI" id="CHEBI:23683"/>
        <dbReference type="ChEBI" id="CHEBI:57618"/>
        <dbReference type="ChEBI" id="CHEBI:58210"/>
        <dbReference type="ChEBI" id="CHEBI:90356"/>
    </reaction>
</comment>
<evidence type="ECO:0000256" key="11">
    <source>
        <dbReference type="ARBA" id="ARBA00047859"/>
    </source>
</evidence>
<keyword evidence="2" id="KW-0285">Flavoprotein</keyword>
<evidence type="ECO:0000256" key="9">
    <source>
        <dbReference type="ARBA" id="ARBA00034328"/>
    </source>
</evidence>
<dbReference type="OrthoDB" id="571684at2"/>
<feature type="domain" description="Acyl-CoA dehydrogenase C-terminal" evidence="16">
    <location>
        <begin position="238"/>
        <end position="377"/>
    </location>
</feature>
<evidence type="ECO:0000259" key="16">
    <source>
        <dbReference type="Pfam" id="PF08028"/>
    </source>
</evidence>
<dbReference type="SUPFAM" id="SSF47203">
    <property type="entry name" value="Acyl-CoA dehydrogenase C-terminal domain-like"/>
    <property type="match status" value="1"/>
</dbReference>
<dbReference type="InterPro" id="IPR036250">
    <property type="entry name" value="AcylCo_DH-like_C"/>
</dbReference>
<keyword evidence="6" id="KW-0503">Monooxygenase</keyword>
<evidence type="ECO:0000256" key="10">
    <source>
        <dbReference type="ARBA" id="ARBA00034345"/>
    </source>
</evidence>
<dbReference type="Proteomes" id="UP000093985">
    <property type="component" value="Unassembled WGS sequence"/>
</dbReference>
<dbReference type="GO" id="GO:0004497">
    <property type="term" value="F:monooxygenase activity"/>
    <property type="evidence" value="ECO:0007669"/>
    <property type="project" value="UniProtKB-KW"/>
</dbReference>
<evidence type="ECO:0000256" key="4">
    <source>
        <dbReference type="ARBA" id="ARBA00022741"/>
    </source>
</evidence>
<gene>
    <name evidence="17" type="ORF">A5771_15100</name>
</gene>
<dbReference type="InterPro" id="IPR046373">
    <property type="entry name" value="Acyl-CoA_Oxase/DH_mid-dom_sf"/>
</dbReference>